<keyword evidence="3" id="KW-0732">Signal</keyword>
<dbReference type="AlphaFoldDB" id="A0A8C5CHG6"/>
<keyword evidence="2" id="KW-0812">Transmembrane</keyword>
<protein>
    <recommendedName>
        <fullName evidence="6">T-cell surface antigen CD2</fullName>
    </recommendedName>
</protein>
<feature type="signal peptide" evidence="3">
    <location>
        <begin position="1"/>
        <end position="19"/>
    </location>
</feature>
<feature type="chain" id="PRO_5046567885" description="T-cell surface antigen CD2" evidence="3">
    <location>
        <begin position="20"/>
        <end position="370"/>
    </location>
</feature>
<dbReference type="OrthoDB" id="8963224at2759"/>
<organism evidence="4 5">
    <name type="scientific">Gadus morhua</name>
    <name type="common">Atlantic cod</name>
    <dbReference type="NCBI Taxonomy" id="8049"/>
    <lineage>
        <taxon>Eukaryota</taxon>
        <taxon>Metazoa</taxon>
        <taxon>Chordata</taxon>
        <taxon>Craniata</taxon>
        <taxon>Vertebrata</taxon>
        <taxon>Euteleostomi</taxon>
        <taxon>Actinopterygii</taxon>
        <taxon>Neopterygii</taxon>
        <taxon>Teleostei</taxon>
        <taxon>Neoteleostei</taxon>
        <taxon>Acanthomorphata</taxon>
        <taxon>Zeiogadaria</taxon>
        <taxon>Gadariae</taxon>
        <taxon>Gadiformes</taxon>
        <taxon>Gadoidei</taxon>
        <taxon>Gadidae</taxon>
        <taxon>Gadus</taxon>
    </lineage>
</organism>
<gene>
    <name evidence="4" type="primary">si:ch211-132g1.1</name>
</gene>
<feature type="compositionally biased region" description="Basic residues" evidence="1">
    <location>
        <begin position="355"/>
        <end position="370"/>
    </location>
</feature>
<dbReference type="Gene3D" id="2.60.40.10">
    <property type="entry name" value="Immunoglobulins"/>
    <property type="match status" value="1"/>
</dbReference>
<name>A0A8C5CHG6_GADMO</name>
<dbReference type="Ensembl" id="ENSGMOT00000060196.1">
    <property type="protein sequence ID" value="ENSGMOP00000061636.1"/>
    <property type="gene ID" value="ENSGMOG00000031382.1"/>
</dbReference>
<evidence type="ECO:0000256" key="2">
    <source>
        <dbReference type="SAM" id="Phobius"/>
    </source>
</evidence>
<evidence type="ECO:0000313" key="5">
    <source>
        <dbReference type="Proteomes" id="UP000694546"/>
    </source>
</evidence>
<keyword evidence="2" id="KW-1133">Transmembrane helix</keyword>
<feature type="region of interest" description="Disordered" evidence="1">
    <location>
        <begin position="249"/>
        <end position="370"/>
    </location>
</feature>
<feature type="transmembrane region" description="Helical" evidence="2">
    <location>
        <begin position="217"/>
        <end position="241"/>
    </location>
</feature>
<keyword evidence="2" id="KW-0472">Membrane</keyword>
<evidence type="ECO:0000256" key="1">
    <source>
        <dbReference type="SAM" id="MobiDB-lite"/>
    </source>
</evidence>
<evidence type="ECO:0000256" key="3">
    <source>
        <dbReference type="SAM" id="SignalP"/>
    </source>
</evidence>
<dbReference type="InterPro" id="IPR013783">
    <property type="entry name" value="Ig-like_fold"/>
</dbReference>
<dbReference type="GeneTree" id="ENSGT00950000183273"/>
<keyword evidence="5" id="KW-1185">Reference proteome</keyword>
<proteinExistence type="predicted"/>
<sequence>MELFPVCLFLLAAFTAASSAGPQESNRYVAAGSETITMELPAGTHVSELDKLIWKRNGSLVYIKGNKKAINNKFTVSPNWALNVPAAELLVVGQVSVYTLEVHDTQGKEKVTMKTILHLLEKVRTPTLTINCMDKDNAVFTCFCNISQTQDLVYEWKLNGAVQSGKDKVFKVPRKPVWKSVSCEVSNKAGKESSVASEAKCIDSSVPAVLYQIYQKYFWYIVGGGGGLVLLLFFITVLCCVRARTRRKNRMQTESEMRLEWTNQTPRQDQQQQREKKKKKKGPQPGGSQPHRCKSSQDANRSRRKDPAATPLASKDHATSAASSANPARPRPSPRPPQSERDGGLGVDHGPPLPKPRKKAGPKTNSRARP</sequence>
<dbReference type="Proteomes" id="UP000694546">
    <property type="component" value="Chromosome 7"/>
</dbReference>
<accession>A0A8C5CHG6</accession>
<evidence type="ECO:0000313" key="4">
    <source>
        <dbReference type="Ensembl" id="ENSGMOP00000061636.1"/>
    </source>
</evidence>
<reference evidence="4" key="2">
    <citation type="submission" date="2025-09" db="UniProtKB">
        <authorList>
            <consortium name="Ensembl"/>
        </authorList>
    </citation>
    <scope>IDENTIFICATION</scope>
</reference>
<evidence type="ECO:0008006" key="6">
    <source>
        <dbReference type="Google" id="ProtNLM"/>
    </source>
</evidence>
<reference evidence="4" key="1">
    <citation type="submission" date="2025-08" db="UniProtKB">
        <authorList>
            <consortium name="Ensembl"/>
        </authorList>
    </citation>
    <scope>IDENTIFICATION</scope>
</reference>